<dbReference type="HOGENOM" id="CLU_730452_0_0_1"/>
<feature type="domain" description="RanBP2-type" evidence="8">
    <location>
        <begin position="28"/>
        <end position="57"/>
    </location>
</feature>
<dbReference type="SUPFAM" id="SSF54928">
    <property type="entry name" value="RNA-binding domain, RBD"/>
    <property type="match status" value="2"/>
</dbReference>
<evidence type="ECO:0000313" key="10">
    <source>
        <dbReference type="Proteomes" id="UP000013827"/>
    </source>
</evidence>
<reference evidence="9" key="2">
    <citation type="submission" date="2024-10" db="UniProtKB">
        <authorList>
            <consortium name="EnsemblProtists"/>
        </authorList>
    </citation>
    <scope>IDENTIFICATION</scope>
</reference>
<dbReference type="InterPro" id="IPR036443">
    <property type="entry name" value="Znf_RanBP2_sf"/>
</dbReference>
<dbReference type="SMART" id="SM00547">
    <property type="entry name" value="ZnF_RBZ"/>
    <property type="match status" value="1"/>
</dbReference>
<evidence type="ECO:0000256" key="5">
    <source>
        <dbReference type="PROSITE-ProRule" id="PRU00176"/>
    </source>
</evidence>
<evidence type="ECO:0000259" key="7">
    <source>
        <dbReference type="PROSITE" id="PS50102"/>
    </source>
</evidence>
<keyword evidence="2 6" id="KW-0863">Zinc-finger</keyword>
<sequence length="379" mass="40274">MMGGNMMGNPMMQSHMMQRDPRLPRNARPGDWMCNSCNNHNYADKMACNRCKLPKAIAIALSSSTAMQSALMAHLSGGGMQAAEALLGAVERGAATNGVQGAQAALSIRINHERGEALVAFVSAYDAGALLASKASVKLHDQTAELSWGKAKPIPPELADAISAGATRNLQLVPLPAATELAALNAVFSQFGPIESIRATGYINFCNVEAAVAAHKRYADGATGRDLCPSLPADAPEASAPSMRMMMGASYGFLNFLRDEDAYAFWQSGQAQQPHLRGNRIFLNWAKAPGPVEPHVLRLVREHGASRHLAVRNISDATSADQLGALFRQFGEVESIQIKPGEGAQVNLTNIASAAAAKDQLDGLTMGQWKLVVAYTTPP</sequence>
<keyword evidence="3" id="KW-0862">Zinc</keyword>
<dbReference type="InterPro" id="IPR012677">
    <property type="entry name" value="Nucleotide-bd_a/b_plait_sf"/>
</dbReference>
<dbReference type="Pfam" id="PF00076">
    <property type="entry name" value="RRM_1"/>
    <property type="match status" value="1"/>
</dbReference>
<dbReference type="AlphaFoldDB" id="A0A0D3IVE5"/>
<dbReference type="SMART" id="SM00360">
    <property type="entry name" value="RRM"/>
    <property type="match status" value="1"/>
</dbReference>
<evidence type="ECO:0000256" key="2">
    <source>
        <dbReference type="ARBA" id="ARBA00022771"/>
    </source>
</evidence>
<keyword evidence="1" id="KW-0479">Metal-binding</keyword>
<evidence type="ECO:0000313" key="9">
    <source>
        <dbReference type="EnsemblProtists" id="EOD15230"/>
    </source>
</evidence>
<dbReference type="GeneID" id="17261374"/>
<accession>A0A0D3IVE5</accession>
<keyword evidence="10" id="KW-1185">Reference proteome</keyword>
<dbReference type="PROSITE" id="PS50199">
    <property type="entry name" value="ZF_RANBP2_2"/>
    <property type="match status" value="1"/>
</dbReference>
<evidence type="ECO:0000256" key="1">
    <source>
        <dbReference type="ARBA" id="ARBA00022723"/>
    </source>
</evidence>
<dbReference type="PROSITE" id="PS50102">
    <property type="entry name" value="RRM"/>
    <property type="match status" value="1"/>
</dbReference>
<evidence type="ECO:0008006" key="11">
    <source>
        <dbReference type="Google" id="ProtNLM"/>
    </source>
</evidence>
<organism evidence="9 10">
    <name type="scientific">Emiliania huxleyi (strain CCMP1516)</name>
    <dbReference type="NCBI Taxonomy" id="280463"/>
    <lineage>
        <taxon>Eukaryota</taxon>
        <taxon>Haptista</taxon>
        <taxon>Haptophyta</taxon>
        <taxon>Prymnesiophyceae</taxon>
        <taxon>Isochrysidales</taxon>
        <taxon>Noelaerhabdaceae</taxon>
        <taxon>Emiliania</taxon>
    </lineage>
</organism>
<dbReference type="STRING" id="2903.R1DL63"/>
<dbReference type="EnsemblProtists" id="EOD15230">
    <property type="protein sequence ID" value="EOD15230"/>
    <property type="gene ID" value="EMIHUDRAFT_245914"/>
</dbReference>
<dbReference type="InterPro" id="IPR035979">
    <property type="entry name" value="RBD_domain_sf"/>
</dbReference>
<dbReference type="CDD" id="cd00590">
    <property type="entry name" value="RRM_SF"/>
    <property type="match status" value="2"/>
</dbReference>
<protein>
    <recommendedName>
        <fullName evidence="11">RanBP2-type domain-containing protein</fullName>
    </recommendedName>
</protein>
<dbReference type="Gene3D" id="3.30.70.330">
    <property type="match status" value="2"/>
</dbReference>
<feature type="domain" description="RRM" evidence="7">
    <location>
        <begin position="307"/>
        <end position="378"/>
    </location>
</feature>
<dbReference type="InterPro" id="IPR001876">
    <property type="entry name" value="Znf_RanBP2"/>
</dbReference>
<dbReference type="GO" id="GO:0003723">
    <property type="term" value="F:RNA binding"/>
    <property type="evidence" value="ECO:0007669"/>
    <property type="project" value="UniProtKB-UniRule"/>
</dbReference>
<evidence type="ECO:0000256" key="4">
    <source>
        <dbReference type="ARBA" id="ARBA00022884"/>
    </source>
</evidence>
<evidence type="ECO:0000259" key="8">
    <source>
        <dbReference type="PROSITE" id="PS50199"/>
    </source>
</evidence>
<evidence type="ECO:0000256" key="6">
    <source>
        <dbReference type="PROSITE-ProRule" id="PRU00322"/>
    </source>
</evidence>
<dbReference type="PANTHER" id="PTHR23189">
    <property type="entry name" value="RNA RECOGNITION MOTIF-CONTAINING"/>
    <property type="match status" value="1"/>
</dbReference>
<dbReference type="Gene3D" id="4.10.1060.10">
    <property type="entry name" value="Zinc finger, RanBP2-type"/>
    <property type="match status" value="1"/>
</dbReference>
<dbReference type="SUPFAM" id="SSF90209">
    <property type="entry name" value="Ran binding protein zinc finger-like"/>
    <property type="match status" value="1"/>
</dbReference>
<dbReference type="InterPro" id="IPR000504">
    <property type="entry name" value="RRM_dom"/>
</dbReference>
<reference evidence="10" key="1">
    <citation type="journal article" date="2013" name="Nature">
        <title>Pan genome of the phytoplankton Emiliania underpins its global distribution.</title>
        <authorList>
            <person name="Read B.A."/>
            <person name="Kegel J."/>
            <person name="Klute M.J."/>
            <person name="Kuo A."/>
            <person name="Lefebvre S.C."/>
            <person name="Maumus F."/>
            <person name="Mayer C."/>
            <person name="Miller J."/>
            <person name="Monier A."/>
            <person name="Salamov A."/>
            <person name="Young J."/>
            <person name="Aguilar M."/>
            <person name="Claverie J.M."/>
            <person name="Frickenhaus S."/>
            <person name="Gonzalez K."/>
            <person name="Herman E.K."/>
            <person name="Lin Y.C."/>
            <person name="Napier J."/>
            <person name="Ogata H."/>
            <person name="Sarno A.F."/>
            <person name="Shmutz J."/>
            <person name="Schroeder D."/>
            <person name="de Vargas C."/>
            <person name="Verret F."/>
            <person name="von Dassow P."/>
            <person name="Valentin K."/>
            <person name="Van de Peer Y."/>
            <person name="Wheeler G."/>
            <person name="Dacks J.B."/>
            <person name="Delwiche C.F."/>
            <person name="Dyhrman S.T."/>
            <person name="Glockner G."/>
            <person name="John U."/>
            <person name="Richards T."/>
            <person name="Worden A.Z."/>
            <person name="Zhang X."/>
            <person name="Grigoriev I.V."/>
            <person name="Allen A.E."/>
            <person name="Bidle K."/>
            <person name="Borodovsky M."/>
            <person name="Bowler C."/>
            <person name="Brownlee C."/>
            <person name="Cock J.M."/>
            <person name="Elias M."/>
            <person name="Gladyshev V.N."/>
            <person name="Groth M."/>
            <person name="Guda C."/>
            <person name="Hadaegh A."/>
            <person name="Iglesias-Rodriguez M.D."/>
            <person name="Jenkins J."/>
            <person name="Jones B.M."/>
            <person name="Lawson T."/>
            <person name="Leese F."/>
            <person name="Lindquist E."/>
            <person name="Lobanov A."/>
            <person name="Lomsadze A."/>
            <person name="Malik S.B."/>
            <person name="Marsh M.E."/>
            <person name="Mackinder L."/>
            <person name="Mock T."/>
            <person name="Mueller-Roeber B."/>
            <person name="Pagarete A."/>
            <person name="Parker M."/>
            <person name="Probert I."/>
            <person name="Quesneville H."/>
            <person name="Raines C."/>
            <person name="Rensing S.A."/>
            <person name="Riano-Pachon D.M."/>
            <person name="Richier S."/>
            <person name="Rokitta S."/>
            <person name="Shiraiwa Y."/>
            <person name="Soanes D.M."/>
            <person name="van der Giezen M."/>
            <person name="Wahlund T.M."/>
            <person name="Williams B."/>
            <person name="Wilson W."/>
            <person name="Wolfe G."/>
            <person name="Wurch L.L."/>
        </authorList>
    </citation>
    <scope>NUCLEOTIDE SEQUENCE</scope>
</reference>
<evidence type="ECO:0000256" key="3">
    <source>
        <dbReference type="ARBA" id="ARBA00022833"/>
    </source>
</evidence>
<name>A0A0D3IVE5_EMIH1</name>
<dbReference type="PROSITE" id="PS01358">
    <property type="entry name" value="ZF_RANBP2_1"/>
    <property type="match status" value="1"/>
</dbReference>
<dbReference type="RefSeq" id="XP_005767659.1">
    <property type="nucleotide sequence ID" value="XM_005767602.1"/>
</dbReference>
<dbReference type="KEGG" id="ehx:EMIHUDRAFT_245914"/>
<dbReference type="PaxDb" id="2903-EOD15230"/>
<proteinExistence type="predicted"/>
<keyword evidence="4 5" id="KW-0694">RNA-binding</keyword>
<dbReference type="Proteomes" id="UP000013827">
    <property type="component" value="Unassembled WGS sequence"/>
</dbReference>
<dbReference type="GO" id="GO:0008270">
    <property type="term" value="F:zinc ion binding"/>
    <property type="evidence" value="ECO:0007669"/>
    <property type="project" value="UniProtKB-KW"/>
</dbReference>
<dbReference type="Pfam" id="PF00641">
    <property type="entry name" value="Zn_ribbon_RanBP"/>
    <property type="match status" value="1"/>
</dbReference>